<proteinExistence type="inferred from homology"/>
<dbReference type="CDD" id="cd08432">
    <property type="entry name" value="PBP2_GcdR_TrpI_HvrB_AmpR_like"/>
    <property type="match status" value="1"/>
</dbReference>
<dbReference type="SUPFAM" id="SSF46785">
    <property type="entry name" value="Winged helix' DNA-binding domain"/>
    <property type="match status" value="1"/>
</dbReference>
<dbReference type="InterPro" id="IPR005119">
    <property type="entry name" value="LysR_subst-bd"/>
</dbReference>
<organism evidence="6">
    <name type="scientific">marine metagenome</name>
    <dbReference type="NCBI Taxonomy" id="408172"/>
    <lineage>
        <taxon>unclassified sequences</taxon>
        <taxon>metagenomes</taxon>
        <taxon>ecological metagenomes</taxon>
    </lineage>
</organism>
<dbReference type="Gene3D" id="1.10.10.10">
    <property type="entry name" value="Winged helix-like DNA-binding domain superfamily/Winged helix DNA-binding domain"/>
    <property type="match status" value="1"/>
</dbReference>
<dbReference type="PANTHER" id="PTHR30537:SF26">
    <property type="entry name" value="GLYCINE CLEAVAGE SYSTEM TRANSCRIPTIONAL ACTIVATOR"/>
    <property type="match status" value="1"/>
</dbReference>
<dbReference type="InterPro" id="IPR000847">
    <property type="entry name" value="LysR_HTH_N"/>
</dbReference>
<evidence type="ECO:0000256" key="1">
    <source>
        <dbReference type="ARBA" id="ARBA00009437"/>
    </source>
</evidence>
<dbReference type="PRINTS" id="PR00039">
    <property type="entry name" value="HTHLYSR"/>
</dbReference>
<dbReference type="PANTHER" id="PTHR30537">
    <property type="entry name" value="HTH-TYPE TRANSCRIPTIONAL REGULATOR"/>
    <property type="match status" value="1"/>
</dbReference>
<evidence type="ECO:0000259" key="5">
    <source>
        <dbReference type="PROSITE" id="PS50931"/>
    </source>
</evidence>
<dbReference type="SUPFAM" id="SSF53850">
    <property type="entry name" value="Periplasmic binding protein-like II"/>
    <property type="match status" value="1"/>
</dbReference>
<evidence type="ECO:0000256" key="2">
    <source>
        <dbReference type="ARBA" id="ARBA00023015"/>
    </source>
</evidence>
<dbReference type="Pfam" id="PF03466">
    <property type="entry name" value="LysR_substrate"/>
    <property type="match status" value="1"/>
</dbReference>
<keyword evidence="4" id="KW-0804">Transcription</keyword>
<comment type="similarity">
    <text evidence="1">Belongs to the LysR transcriptional regulatory family.</text>
</comment>
<dbReference type="InterPro" id="IPR036388">
    <property type="entry name" value="WH-like_DNA-bd_sf"/>
</dbReference>
<evidence type="ECO:0000313" key="6">
    <source>
        <dbReference type="EMBL" id="SVB13692.1"/>
    </source>
</evidence>
<dbReference type="InterPro" id="IPR036390">
    <property type="entry name" value="WH_DNA-bd_sf"/>
</dbReference>
<evidence type="ECO:0000256" key="3">
    <source>
        <dbReference type="ARBA" id="ARBA00023125"/>
    </source>
</evidence>
<dbReference type="AlphaFoldDB" id="A0A382BK64"/>
<keyword evidence="3" id="KW-0238">DNA-binding</keyword>
<dbReference type="GO" id="GO:0043565">
    <property type="term" value="F:sequence-specific DNA binding"/>
    <property type="evidence" value="ECO:0007669"/>
    <property type="project" value="TreeGrafter"/>
</dbReference>
<dbReference type="EMBL" id="UINC01030004">
    <property type="protein sequence ID" value="SVB13692.1"/>
    <property type="molecule type" value="Genomic_DNA"/>
</dbReference>
<protein>
    <recommendedName>
        <fullName evidence="5">HTH lysR-type domain-containing protein</fullName>
    </recommendedName>
</protein>
<sequence length="299" mass="33416">MPPLNALKAFESAGRHMSFTEAAKELHVTPAAISHQIKTLESYLGVKLFHRKNRSLELTVAAQACWPGLRKGFDHLGAAIERIQSTAVAEPLLISAPPIFGAKWLVPRIAEFSVAHPEVQIRIDPLQKISELEGPETDVAVRFGRGRYPGLRAQRLMSQKVFPVCSPELLRGKHPLMSPADLRWHTLIHFDPTFYDPDWPQWEKWLRAAGVASIDASIGPHFSSPNFTIQAVLEGQGVSLAVSLMADELVAQGQLIQLFDVNYPGNYGYYGVVSEEKVEEPRVNAFWEWLISEAKDNYL</sequence>
<name>A0A382BK64_9ZZZZ</name>
<reference evidence="6" key="1">
    <citation type="submission" date="2018-05" db="EMBL/GenBank/DDBJ databases">
        <authorList>
            <person name="Lanie J.A."/>
            <person name="Ng W.-L."/>
            <person name="Kazmierczak K.M."/>
            <person name="Andrzejewski T.M."/>
            <person name="Davidsen T.M."/>
            <person name="Wayne K.J."/>
            <person name="Tettelin H."/>
            <person name="Glass J.I."/>
            <person name="Rusch D."/>
            <person name="Podicherti R."/>
            <person name="Tsui H.-C.T."/>
            <person name="Winkler M.E."/>
        </authorList>
    </citation>
    <scope>NUCLEOTIDE SEQUENCE</scope>
</reference>
<gene>
    <name evidence="6" type="ORF">METZ01_LOCUS166546</name>
</gene>
<dbReference type="Pfam" id="PF00126">
    <property type="entry name" value="HTH_1"/>
    <property type="match status" value="1"/>
</dbReference>
<dbReference type="Gene3D" id="3.40.190.10">
    <property type="entry name" value="Periplasmic binding protein-like II"/>
    <property type="match status" value="2"/>
</dbReference>
<dbReference type="GO" id="GO:0006351">
    <property type="term" value="P:DNA-templated transcription"/>
    <property type="evidence" value="ECO:0007669"/>
    <property type="project" value="TreeGrafter"/>
</dbReference>
<dbReference type="NCBIfam" id="NF008352">
    <property type="entry name" value="PRK11139.1"/>
    <property type="match status" value="1"/>
</dbReference>
<dbReference type="FunFam" id="1.10.10.10:FF:000038">
    <property type="entry name" value="Glycine cleavage system transcriptional activator"/>
    <property type="match status" value="1"/>
</dbReference>
<dbReference type="PROSITE" id="PS50931">
    <property type="entry name" value="HTH_LYSR"/>
    <property type="match status" value="1"/>
</dbReference>
<feature type="domain" description="HTH lysR-type" evidence="5">
    <location>
        <begin position="2"/>
        <end position="59"/>
    </location>
</feature>
<dbReference type="InterPro" id="IPR058163">
    <property type="entry name" value="LysR-type_TF_proteobact-type"/>
</dbReference>
<dbReference type="GO" id="GO:0003700">
    <property type="term" value="F:DNA-binding transcription factor activity"/>
    <property type="evidence" value="ECO:0007669"/>
    <property type="project" value="InterPro"/>
</dbReference>
<evidence type="ECO:0000256" key="4">
    <source>
        <dbReference type="ARBA" id="ARBA00023163"/>
    </source>
</evidence>
<accession>A0A382BK64</accession>
<keyword evidence="2" id="KW-0805">Transcription regulation</keyword>